<dbReference type="PROSITE" id="PS50110">
    <property type="entry name" value="RESPONSE_REGULATORY"/>
    <property type="match status" value="1"/>
</dbReference>
<dbReference type="InterPro" id="IPR011006">
    <property type="entry name" value="CheY-like_superfamily"/>
</dbReference>
<keyword evidence="1 2" id="KW-0597">Phosphoprotein</keyword>
<dbReference type="PANTHER" id="PTHR44591:SF3">
    <property type="entry name" value="RESPONSE REGULATORY DOMAIN-CONTAINING PROTEIN"/>
    <property type="match status" value="1"/>
</dbReference>
<proteinExistence type="predicted"/>
<evidence type="ECO:0000256" key="3">
    <source>
        <dbReference type="SAM" id="MobiDB-lite"/>
    </source>
</evidence>
<organism evidence="5 6">
    <name type="scientific">Sphingomonas naasensis</name>
    <dbReference type="NCBI Taxonomy" id="1344951"/>
    <lineage>
        <taxon>Bacteria</taxon>
        <taxon>Pseudomonadati</taxon>
        <taxon>Pseudomonadota</taxon>
        <taxon>Alphaproteobacteria</taxon>
        <taxon>Sphingomonadales</taxon>
        <taxon>Sphingomonadaceae</taxon>
        <taxon>Sphingomonas</taxon>
    </lineage>
</organism>
<feature type="domain" description="Response regulatory" evidence="4">
    <location>
        <begin position="4"/>
        <end position="120"/>
    </location>
</feature>
<evidence type="ECO:0000256" key="2">
    <source>
        <dbReference type="PROSITE-ProRule" id="PRU00169"/>
    </source>
</evidence>
<reference evidence="5 6" key="1">
    <citation type="submission" date="2019-04" db="EMBL/GenBank/DDBJ databases">
        <title>Sphingomonas psychrotolerans sp. nov., isolated from soil in the Tianshan Mountains, Xinjiang, China.</title>
        <authorList>
            <person name="Luo Y."/>
            <person name="Sheng H."/>
        </authorList>
    </citation>
    <scope>NUCLEOTIDE SEQUENCE [LARGE SCALE GENOMIC DNA]</scope>
    <source>
        <strain evidence="5 6">KIS18-15</strain>
    </source>
</reference>
<evidence type="ECO:0000259" key="4">
    <source>
        <dbReference type="PROSITE" id="PS50110"/>
    </source>
</evidence>
<gene>
    <name evidence="5" type="ORF">E5A74_11975</name>
</gene>
<dbReference type="GO" id="GO:0000160">
    <property type="term" value="P:phosphorelay signal transduction system"/>
    <property type="evidence" value="ECO:0007669"/>
    <property type="project" value="InterPro"/>
</dbReference>
<evidence type="ECO:0000313" key="6">
    <source>
        <dbReference type="Proteomes" id="UP000309848"/>
    </source>
</evidence>
<dbReference type="InterPro" id="IPR050595">
    <property type="entry name" value="Bact_response_regulator"/>
</dbReference>
<evidence type="ECO:0000256" key="1">
    <source>
        <dbReference type="ARBA" id="ARBA00022553"/>
    </source>
</evidence>
<dbReference type="InterPro" id="IPR001789">
    <property type="entry name" value="Sig_transdc_resp-reg_receiver"/>
</dbReference>
<dbReference type="SMART" id="SM00448">
    <property type="entry name" value="REC"/>
    <property type="match status" value="1"/>
</dbReference>
<feature type="region of interest" description="Disordered" evidence="3">
    <location>
        <begin position="121"/>
        <end position="177"/>
    </location>
</feature>
<comment type="caution">
    <text evidence="5">The sequence shown here is derived from an EMBL/GenBank/DDBJ whole genome shotgun (WGS) entry which is preliminary data.</text>
</comment>
<dbReference type="Proteomes" id="UP000309848">
    <property type="component" value="Unassembled WGS sequence"/>
</dbReference>
<protein>
    <submittedName>
        <fullName evidence="5">Response regulator</fullName>
    </submittedName>
</protein>
<feature type="compositionally biased region" description="Acidic residues" evidence="3">
    <location>
        <begin position="152"/>
        <end position="165"/>
    </location>
</feature>
<name>A0A4S1WGH6_9SPHN</name>
<dbReference type="Pfam" id="PF00072">
    <property type="entry name" value="Response_reg"/>
    <property type="match status" value="1"/>
</dbReference>
<dbReference type="SUPFAM" id="SSF52172">
    <property type="entry name" value="CheY-like"/>
    <property type="match status" value="1"/>
</dbReference>
<feature type="modified residue" description="4-aspartylphosphate" evidence="2">
    <location>
        <position position="53"/>
    </location>
</feature>
<sequence>MAKRVLVVEDNELNLKLFCDLLRAHDFAAEPVADGREAVARAHAFTPDLIVMDIQMPHVTGYDLIREMKADPGLRAIPIMAVTAYAGHDDEERIRAAGANAYVSKPISLVRFIEEVRALVPERPAPDAGEDEAPDDEAPEEETSAEEAPVIEAEDGDPPSGDPDDTPPRTGGDLLDP</sequence>
<keyword evidence="6" id="KW-1185">Reference proteome</keyword>
<dbReference type="AlphaFoldDB" id="A0A4S1WGH6"/>
<dbReference type="PANTHER" id="PTHR44591">
    <property type="entry name" value="STRESS RESPONSE REGULATOR PROTEIN 1"/>
    <property type="match status" value="1"/>
</dbReference>
<dbReference type="Gene3D" id="3.40.50.2300">
    <property type="match status" value="1"/>
</dbReference>
<feature type="compositionally biased region" description="Low complexity" evidence="3">
    <location>
        <begin position="168"/>
        <end position="177"/>
    </location>
</feature>
<dbReference type="EMBL" id="SRXU01000005">
    <property type="protein sequence ID" value="TGX41355.1"/>
    <property type="molecule type" value="Genomic_DNA"/>
</dbReference>
<evidence type="ECO:0000313" key="5">
    <source>
        <dbReference type="EMBL" id="TGX41355.1"/>
    </source>
</evidence>
<accession>A0A4S1WGH6</accession>
<feature type="compositionally biased region" description="Acidic residues" evidence="3">
    <location>
        <begin position="128"/>
        <end position="145"/>
    </location>
</feature>
<dbReference type="OrthoDB" id="9801602at2"/>